<dbReference type="Pfam" id="PF23247">
    <property type="entry name" value="LRR_RPS2"/>
    <property type="match status" value="1"/>
</dbReference>
<dbReference type="InterPro" id="IPR032675">
    <property type="entry name" value="LRR_dom_sf"/>
</dbReference>
<protein>
    <recommendedName>
        <fullName evidence="2">Disease resistance protein At4g27190-like leucine-rich repeats domain-containing protein</fullName>
    </recommendedName>
</protein>
<dbReference type="PANTHER" id="PTHR33463">
    <property type="entry name" value="NB-ARC DOMAIN-CONTAINING PROTEIN-RELATED"/>
    <property type="match status" value="1"/>
</dbReference>
<dbReference type="InterPro" id="IPR050905">
    <property type="entry name" value="Plant_NBS-LRR"/>
</dbReference>
<dbReference type="AlphaFoldDB" id="A0A811SNX1"/>
<dbReference type="PROSITE" id="PS51450">
    <property type="entry name" value="LRR"/>
    <property type="match status" value="1"/>
</dbReference>
<comment type="caution">
    <text evidence="3">The sequence shown here is derived from an EMBL/GenBank/DDBJ whole genome shotgun (WGS) entry which is preliminary data.</text>
</comment>
<proteinExistence type="predicted"/>
<dbReference type="Proteomes" id="UP000604825">
    <property type="component" value="Unassembled WGS sequence"/>
</dbReference>
<dbReference type="InterPro" id="IPR001611">
    <property type="entry name" value="Leu-rich_rpt"/>
</dbReference>
<feature type="signal peptide" evidence="1">
    <location>
        <begin position="1"/>
        <end position="20"/>
    </location>
</feature>
<dbReference type="SUPFAM" id="SSF52058">
    <property type="entry name" value="L domain-like"/>
    <property type="match status" value="1"/>
</dbReference>
<accession>A0A811SNX1</accession>
<keyword evidence="4" id="KW-1185">Reference proteome</keyword>
<feature type="chain" id="PRO_5032483418" description="Disease resistance protein At4g27190-like leucine-rich repeats domain-containing protein" evidence="1">
    <location>
        <begin position="21"/>
        <end position="1039"/>
    </location>
</feature>
<feature type="domain" description="Disease resistance protein At4g27190-like leucine-rich repeats" evidence="2">
    <location>
        <begin position="881"/>
        <end position="996"/>
    </location>
</feature>
<keyword evidence="1" id="KW-0732">Signal</keyword>
<dbReference type="PANTHER" id="PTHR33463:SF200">
    <property type="entry name" value="NB-ARC DOMAIN-CONTAINING PROTEIN"/>
    <property type="match status" value="1"/>
</dbReference>
<sequence>MATLRAMMVVTTITLRGGTALEAPCGRQELGERRQQPCETRWIWAVDVKTAVQQISPYLEDTSNDAPQFIYFEGWLGLGASAVLRAIAEQPPPSLREKFDRIIHIDCSMWKSRRALQRVIADELKLTQQVVAIDAQDEEDDFSGVDLGSREEFGDVARVIARYLVQYRCLVVFHNGSDGMVDLTSCGIPPPEIFNTKVLWTFRGRLRLNAEIIEKVENSHRYIYATYYPHSNRNAYLADDAREIALHMNKLGHGVTPKIATECCLYLLSLNNQGKKMIDYNWATHASCYWVCDGIIGGGQDNQTWEVAHALQQHIRLEDYSSNAQLMASVDMLDLSSKQWISITESYFKEVPPEATTLFYGSKKSSPQAVSLPSDKFHKADQLRVLKLCGCTFSFSSPPFHCCRNLRFLGLDRCMDGLQHGEEEEEKTGERAVEIFQRLWVLDVCHTDWPLAFPPETEEQVVATDIREVHITNGRIWTSNFAWRRLPNLHKLQVVEPTNPWETERRDEFMAMVNLELLDLSGNSTIQVLPSLSGATSLKTLILDGCVGLEHVGPRQLPPSLESFSLNTAGEDEDLKKKNVEISYISLAGCVRLANFILRGSLPNLEELDLSHTAIKILDLGEVVQVKNLQRLFLMGCGQLCIDTRARGGEVDNRKPAWSRDCSLMVYRQDEVKEYCHASVAVADMRFLQSLEFLWTWARIRCDKWNLCLSSTSDDDGRGCHKEKMGSHYSTGQLAAALSLPKSLTYHDISIEQISAKIDISSSSSSAQFLPLDLHMDIGEGISDVTDKSSTRARDAIRTVMDSVESLHVHDSSSITSVAPEHTFGTYIMNGLKWCCVERCPKLDTVFATNYYWECFSNLEIFWAAHLLMARSIWSRPRNPRLDANDLSFTQLRAIHLHFCPRLRYVLPMASNNTLSKVLETLHIHCCGDLKQVFFVEQEFLEKIAARHEKGMLGFSNLKSLYLYELPNLQQICEAKMFAPKLETIYIRGCWSLRHLPATDSRRLEDGRPVAVDCEKDWWDKLEWDGMKSGHHPSLFQPR</sequence>
<evidence type="ECO:0000313" key="3">
    <source>
        <dbReference type="EMBL" id="CAD6342528.1"/>
    </source>
</evidence>
<gene>
    <name evidence="3" type="ORF">NCGR_LOCUS66626</name>
</gene>
<dbReference type="InterPro" id="IPR057135">
    <property type="entry name" value="At4g27190-like_LRR"/>
</dbReference>
<dbReference type="EMBL" id="CAJGYO010000532">
    <property type="protein sequence ID" value="CAD6342528.1"/>
    <property type="molecule type" value="Genomic_DNA"/>
</dbReference>
<reference evidence="3" key="1">
    <citation type="submission" date="2020-10" db="EMBL/GenBank/DDBJ databases">
        <authorList>
            <person name="Han B."/>
            <person name="Lu T."/>
            <person name="Zhao Q."/>
            <person name="Huang X."/>
            <person name="Zhao Y."/>
        </authorList>
    </citation>
    <scope>NUCLEOTIDE SEQUENCE</scope>
</reference>
<evidence type="ECO:0000259" key="2">
    <source>
        <dbReference type="Pfam" id="PF23247"/>
    </source>
</evidence>
<organism evidence="3 4">
    <name type="scientific">Miscanthus lutarioriparius</name>
    <dbReference type="NCBI Taxonomy" id="422564"/>
    <lineage>
        <taxon>Eukaryota</taxon>
        <taxon>Viridiplantae</taxon>
        <taxon>Streptophyta</taxon>
        <taxon>Embryophyta</taxon>
        <taxon>Tracheophyta</taxon>
        <taxon>Spermatophyta</taxon>
        <taxon>Magnoliopsida</taxon>
        <taxon>Liliopsida</taxon>
        <taxon>Poales</taxon>
        <taxon>Poaceae</taxon>
        <taxon>PACMAD clade</taxon>
        <taxon>Panicoideae</taxon>
        <taxon>Andropogonodae</taxon>
        <taxon>Andropogoneae</taxon>
        <taxon>Saccharinae</taxon>
        <taxon>Miscanthus</taxon>
    </lineage>
</organism>
<dbReference type="Gene3D" id="3.80.10.10">
    <property type="entry name" value="Ribonuclease Inhibitor"/>
    <property type="match status" value="2"/>
</dbReference>
<name>A0A811SNX1_9POAL</name>
<evidence type="ECO:0000256" key="1">
    <source>
        <dbReference type="SAM" id="SignalP"/>
    </source>
</evidence>
<dbReference type="OrthoDB" id="614998at2759"/>
<evidence type="ECO:0000313" key="4">
    <source>
        <dbReference type="Proteomes" id="UP000604825"/>
    </source>
</evidence>